<accession>A0A378SWD3</accession>
<dbReference type="GO" id="GO:0006950">
    <property type="term" value="P:response to stress"/>
    <property type="evidence" value="ECO:0007669"/>
    <property type="project" value="TreeGrafter"/>
</dbReference>
<feature type="domain" description="HTH marR-type" evidence="1">
    <location>
        <begin position="202"/>
        <end position="338"/>
    </location>
</feature>
<dbReference type="InterPro" id="IPR036390">
    <property type="entry name" value="WH_DNA-bd_sf"/>
</dbReference>
<dbReference type="PROSITE" id="PS50995">
    <property type="entry name" value="HTH_MARR_2"/>
    <property type="match status" value="2"/>
</dbReference>
<dbReference type="GO" id="GO:0003700">
    <property type="term" value="F:DNA-binding transcription factor activity"/>
    <property type="evidence" value="ECO:0007669"/>
    <property type="project" value="InterPro"/>
</dbReference>
<dbReference type="InterPro" id="IPR036388">
    <property type="entry name" value="WH-like_DNA-bd_sf"/>
</dbReference>
<dbReference type="Gene3D" id="1.10.10.10">
    <property type="entry name" value="Winged helix-like DNA-binding domain superfamily/Winged helix DNA-binding domain"/>
    <property type="match status" value="2"/>
</dbReference>
<dbReference type="SUPFAM" id="SSF46785">
    <property type="entry name" value="Winged helix' DNA-binding domain"/>
    <property type="match status" value="2"/>
</dbReference>
<organism evidence="2 3">
    <name type="scientific">Mycolicibacterium senegalense</name>
    <dbReference type="NCBI Taxonomy" id="1796"/>
    <lineage>
        <taxon>Bacteria</taxon>
        <taxon>Bacillati</taxon>
        <taxon>Actinomycetota</taxon>
        <taxon>Actinomycetes</taxon>
        <taxon>Mycobacteriales</taxon>
        <taxon>Mycobacteriaceae</taxon>
        <taxon>Mycolicibacterium</taxon>
    </lineage>
</organism>
<dbReference type="InterPro" id="IPR039422">
    <property type="entry name" value="MarR/SlyA-like"/>
</dbReference>
<dbReference type="AlphaFoldDB" id="A0A378SWD3"/>
<dbReference type="SMART" id="SM00347">
    <property type="entry name" value="HTH_MARR"/>
    <property type="match status" value="2"/>
</dbReference>
<proteinExistence type="predicted"/>
<evidence type="ECO:0000259" key="1">
    <source>
        <dbReference type="PROSITE" id="PS50995"/>
    </source>
</evidence>
<reference evidence="2 3" key="1">
    <citation type="submission" date="2018-06" db="EMBL/GenBank/DDBJ databases">
        <authorList>
            <consortium name="Pathogen Informatics"/>
            <person name="Doyle S."/>
        </authorList>
    </citation>
    <scope>NUCLEOTIDE SEQUENCE [LARGE SCALE GENOMIC DNA]</scope>
    <source>
        <strain evidence="2 3">NCTC4524</strain>
    </source>
</reference>
<dbReference type="PANTHER" id="PTHR33164">
    <property type="entry name" value="TRANSCRIPTIONAL REGULATOR, MARR FAMILY"/>
    <property type="match status" value="1"/>
</dbReference>
<dbReference type="InterPro" id="IPR000835">
    <property type="entry name" value="HTH_MarR-typ"/>
</dbReference>
<dbReference type="EMBL" id="UGQQ01000001">
    <property type="protein sequence ID" value="STZ52911.1"/>
    <property type="molecule type" value="Genomic_DNA"/>
</dbReference>
<feature type="domain" description="HTH marR-type" evidence="1">
    <location>
        <begin position="41"/>
        <end position="177"/>
    </location>
</feature>
<protein>
    <submittedName>
        <fullName evidence="2">Transcriptional regulator</fullName>
    </submittedName>
</protein>
<gene>
    <name evidence="2" type="ORF">NCTC4524_00521</name>
</gene>
<sequence length="356" mass="40149">MCQRSGLFDLNAYRQVRFYYLAMPHHRRRTPSDLPGLDLAEQRSWQNYLEAALRFETETNRRLANAHQLSVLDLRVLDALRKSDGAFVRMGDLAAATGALPGHLTKRVQGLEKRLLVRRERCTQDRRSVLATITDRGNETASHAIATYAECVKRELVDSLSRTQLAAIEVNCRRISQGLNTHTTERAAKLVACRLPGLDDGETRCWRAFFESSTGLVARLNRTLTKTLNLNLVDVFLLDMLSKSEAGAVRMTDLAHAFDLAPSRVTQQIDRLETHGLAGRVLSPTDRRVVLATVTDAALARLELALFHYAKEIRKHYLDPMSRQQMIALGDACRRITTPSNAIEAQRNWTSDTSRQ</sequence>
<name>A0A378SWD3_9MYCO</name>
<dbReference type="Pfam" id="PF12802">
    <property type="entry name" value="MarR_2"/>
    <property type="match status" value="1"/>
</dbReference>
<dbReference type="PANTHER" id="PTHR33164:SF43">
    <property type="entry name" value="HTH-TYPE TRANSCRIPTIONAL REPRESSOR YETL"/>
    <property type="match status" value="1"/>
</dbReference>
<evidence type="ECO:0000313" key="3">
    <source>
        <dbReference type="Proteomes" id="UP000254945"/>
    </source>
</evidence>
<dbReference type="Pfam" id="PF01047">
    <property type="entry name" value="MarR"/>
    <property type="match status" value="1"/>
</dbReference>
<dbReference type="Proteomes" id="UP000254945">
    <property type="component" value="Unassembled WGS sequence"/>
</dbReference>
<evidence type="ECO:0000313" key="2">
    <source>
        <dbReference type="EMBL" id="STZ52911.1"/>
    </source>
</evidence>